<dbReference type="EMBL" id="VSSQ01039790">
    <property type="protein sequence ID" value="MPM92915.1"/>
    <property type="molecule type" value="Genomic_DNA"/>
</dbReference>
<protein>
    <submittedName>
        <fullName evidence="1">Uncharacterized protein</fullName>
    </submittedName>
</protein>
<dbReference type="AlphaFoldDB" id="A0A645DUF9"/>
<sequence length="61" mass="6987">MCFQKLIRAALHNVFQKTLPVIFLLRDHIIAVDMEGQEGLIIIFTIIDHCGRAEILNRGKI</sequence>
<gene>
    <name evidence="1" type="ORF">SDC9_140051</name>
</gene>
<evidence type="ECO:0000313" key="1">
    <source>
        <dbReference type="EMBL" id="MPM92915.1"/>
    </source>
</evidence>
<reference evidence="1" key="1">
    <citation type="submission" date="2019-08" db="EMBL/GenBank/DDBJ databases">
        <authorList>
            <person name="Kucharzyk K."/>
            <person name="Murdoch R.W."/>
            <person name="Higgins S."/>
            <person name="Loffler F."/>
        </authorList>
    </citation>
    <scope>NUCLEOTIDE SEQUENCE</scope>
</reference>
<comment type="caution">
    <text evidence="1">The sequence shown here is derived from an EMBL/GenBank/DDBJ whole genome shotgun (WGS) entry which is preliminary data.</text>
</comment>
<name>A0A645DUF9_9ZZZZ</name>
<organism evidence="1">
    <name type="scientific">bioreactor metagenome</name>
    <dbReference type="NCBI Taxonomy" id="1076179"/>
    <lineage>
        <taxon>unclassified sequences</taxon>
        <taxon>metagenomes</taxon>
        <taxon>ecological metagenomes</taxon>
    </lineage>
</organism>
<proteinExistence type="predicted"/>
<accession>A0A645DUF9</accession>